<name>A0A1V3WP45_MYCKA</name>
<evidence type="ECO:0000313" key="3">
    <source>
        <dbReference type="EMBL" id="OOK72201.1"/>
    </source>
</evidence>
<evidence type="ECO:0000313" key="2">
    <source>
        <dbReference type="EMBL" id="OOK68196.1"/>
    </source>
</evidence>
<dbReference type="AlphaFoldDB" id="A0A1V3WP45"/>
<evidence type="ECO:0000256" key="1">
    <source>
        <dbReference type="SAM" id="MobiDB-lite"/>
    </source>
</evidence>
<evidence type="ECO:0000313" key="4">
    <source>
        <dbReference type="Proteomes" id="UP000188532"/>
    </source>
</evidence>
<gene>
    <name evidence="2" type="ORF">BZL29_6800</name>
    <name evidence="3" type="ORF">BZL30_5681</name>
</gene>
<feature type="compositionally biased region" description="Basic and acidic residues" evidence="1">
    <location>
        <begin position="1"/>
        <end position="11"/>
    </location>
</feature>
<dbReference type="Proteomes" id="UP000189229">
    <property type="component" value="Unassembled WGS sequence"/>
</dbReference>
<comment type="caution">
    <text evidence="2">The sequence shown here is derived from an EMBL/GenBank/DDBJ whole genome shotgun (WGS) entry which is preliminary data.</text>
</comment>
<dbReference type="EMBL" id="MVBM01000005">
    <property type="protein sequence ID" value="OOK72201.1"/>
    <property type="molecule type" value="Genomic_DNA"/>
</dbReference>
<dbReference type="Proteomes" id="UP000188532">
    <property type="component" value="Unassembled WGS sequence"/>
</dbReference>
<organism evidence="2 4">
    <name type="scientific">Mycobacterium kansasii</name>
    <dbReference type="NCBI Taxonomy" id="1768"/>
    <lineage>
        <taxon>Bacteria</taxon>
        <taxon>Bacillati</taxon>
        <taxon>Actinomycetota</taxon>
        <taxon>Actinomycetes</taxon>
        <taxon>Mycobacteriales</taxon>
        <taxon>Mycobacteriaceae</taxon>
        <taxon>Mycobacterium</taxon>
    </lineage>
</organism>
<evidence type="ECO:0000313" key="5">
    <source>
        <dbReference type="Proteomes" id="UP000189229"/>
    </source>
</evidence>
<sequence length="52" mass="5287">MTPIDRVDRGVRAGSGRLRSRHPAATSREAITGAARCPAGATNNAKISAVAA</sequence>
<reference evidence="4 5" key="1">
    <citation type="submission" date="2017-02" db="EMBL/GenBank/DDBJ databases">
        <title>Complete genome sequences of Mycobacterium kansasii strains isolated from rhesus macaques.</title>
        <authorList>
            <person name="Panda A."/>
            <person name="Nagaraj S."/>
            <person name="Zhao X."/>
            <person name="Tettelin H."/>
            <person name="Detolla L.J."/>
        </authorList>
    </citation>
    <scope>NUCLEOTIDE SEQUENCE [LARGE SCALE GENOMIC DNA]</scope>
    <source>
        <strain evidence="2 4">11-3469</strain>
        <strain evidence="3 5">11-3813</strain>
    </source>
</reference>
<accession>A0A1V3WP45</accession>
<dbReference type="EMBL" id="MVBN01000008">
    <property type="protein sequence ID" value="OOK68196.1"/>
    <property type="molecule type" value="Genomic_DNA"/>
</dbReference>
<protein>
    <submittedName>
        <fullName evidence="2">Uncharacterized protein</fullName>
    </submittedName>
</protein>
<feature type="region of interest" description="Disordered" evidence="1">
    <location>
        <begin position="1"/>
        <end position="31"/>
    </location>
</feature>
<proteinExistence type="predicted"/>